<reference evidence="1 2" key="1">
    <citation type="submission" date="2017-03" db="EMBL/GenBank/DDBJ databases">
        <title>Salmonella serotype comparative study.</title>
        <authorList>
            <person name="Liao J."/>
        </authorList>
    </citation>
    <scope>NUCLEOTIDE SEQUENCE [LARGE SCALE GENOMIC DNA]</scope>
    <source>
        <strain evidence="1 2">NY_FSL S10-1448</strain>
    </source>
</reference>
<dbReference type="Gene3D" id="1.10.10.10">
    <property type="entry name" value="Winged helix-like DNA-binding domain superfamily/Winged helix DNA-binding domain"/>
    <property type="match status" value="1"/>
</dbReference>
<dbReference type="EMBL" id="NBPI01000021">
    <property type="protein sequence ID" value="OSD65934.1"/>
    <property type="molecule type" value="Genomic_DNA"/>
</dbReference>
<dbReference type="RefSeq" id="WP_223365577.1">
    <property type="nucleotide sequence ID" value="NZ_NBPI01000021.1"/>
</dbReference>
<sequence length="129" mass="14831">MAYNPSGLHLEIAEWILEQGRAVTVNEVAQRFRITKHQATGFFMILSNDAAIKSQGVIVKSSNSPDRLNKRRERTIMITAINREKIMHRYSSARGNSYEHHPVESVSELSPDKKWKWIISHSGRQKDES</sequence>
<organism evidence="1 2">
    <name type="scientific">Salmonella enterica subsp. enterica serovar Rough O:d:1,7</name>
    <dbReference type="NCBI Taxonomy" id="1974323"/>
    <lineage>
        <taxon>Bacteria</taxon>
        <taxon>Pseudomonadati</taxon>
        <taxon>Pseudomonadota</taxon>
        <taxon>Gammaproteobacteria</taxon>
        <taxon>Enterobacterales</taxon>
        <taxon>Enterobacteriaceae</taxon>
        <taxon>Salmonella</taxon>
    </lineage>
</organism>
<dbReference type="Proteomes" id="UP000868515">
    <property type="component" value="Unassembled WGS sequence"/>
</dbReference>
<accession>A0A974KDV2</accession>
<protein>
    <recommendedName>
        <fullName evidence="3">DNA-binding protein</fullName>
    </recommendedName>
</protein>
<dbReference type="InterPro" id="IPR036388">
    <property type="entry name" value="WH-like_DNA-bd_sf"/>
</dbReference>
<proteinExistence type="predicted"/>
<evidence type="ECO:0008006" key="3">
    <source>
        <dbReference type="Google" id="ProtNLM"/>
    </source>
</evidence>
<name>A0A974KDV2_SALET</name>
<gene>
    <name evidence="1" type="ORF">R537_21520</name>
</gene>
<comment type="caution">
    <text evidence="1">The sequence shown here is derived from an EMBL/GenBank/DDBJ whole genome shotgun (WGS) entry which is preliminary data.</text>
</comment>
<evidence type="ECO:0000313" key="2">
    <source>
        <dbReference type="Proteomes" id="UP000868515"/>
    </source>
</evidence>
<evidence type="ECO:0000313" key="1">
    <source>
        <dbReference type="EMBL" id="OSD65934.1"/>
    </source>
</evidence>
<dbReference type="AlphaFoldDB" id="A0A974KDV2"/>